<evidence type="ECO:0000256" key="1">
    <source>
        <dbReference type="ARBA" id="ARBA00022737"/>
    </source>
</evidence>
<feature type="repeat" description="TPR" evidence="3">
    <location>
        <begin position="123"/>
        <end position="156"/>
    </location>
</feature>
<dbReference type="PANTHER" id="PTHR44858">
    <property type="entry name" value="TETRATRICOPEPTIDE REPEAT PROTEIN 6"/>
    <property type="match status" value="1"/>
</dbReference>
<proteinExistence type="predicted"/>
<dbReference type="Pfam" id="PF14559">
    <property type="entry name" value="TPR_19"/>
    <property type="match status" value="1"/>
</dbReference>
<dbReference type="InterPro" id="IPR050498">
    <property type="entry name" value="Ycf3"/>
</dbReference>
<evidence type="ECO:0000256" key="3">
    <source>
        <dbReference type="PROSITE-ProRule" id="PRU00339"/>
    </source>
</evidence>
<dbReference type="SUPFAM" id="SSF48452">
    <property type="entry name" value="TPR-like"/>
    <property type="match status" value="2"/>
</dbReference>
<dbReference type="PANTHER" id="PTHR44858:SF1">
    <property type="entry name" value="UDP-N-ACETYLGLUCOSAMINE--PEPTIDE N-ACETYLGLUCOSAMINYLTRANSFERASE SPINDLY-RELATED"/>
    <property type="match status" value="1"/>
</dbReference>
<organism evidence="5 6">
    <name type="scientific">Denitrovibrio acetiphilus (strain DSM 12809 / NBRC 114555 / N2460)</name>
    <dbReference type="NCBI Taxonomy" id="522772"/>
    <lineage>
        <taxon>Bacteria</taxon>
        <taxon>Pseudomonadati</taxon>
        <taxon>Deferribacterota</taxon>
        <taxon>Deferribacteres</taxon>
        <taxon>Deferribacterales</taxon>
        <taxon>Geovibrionaceae</taxon>
        <taxon>Denitrovibrio</taxon>
    </lineage>
</organism>
<keyword evidence="2 3" id="KW-0802">TPR repeat</keyword>
<dbReference type="PROSITE" id="PS51257">
    <property type="entry name" value="PROKAR_LIPOPROTEIN"/>
    <property type="match status" value="1"/>
</dbReference>
<dbReference type="PaxDb" id="522772-Dacet_2231"/>
<feature type="repeat" description="TPR" evidence="3">
    <location>
        <begin position="191"/>
        <end position="224"/>
    </location>
</feature>
<evidence type="ECO:0000313" key="6">
    <source>
        <dbReference type="Proteomes" id="UP000002012"/>
    </source>
</evidence>
<dbReference type="EMBL" id="CP001968">
    <property type="protein sequence ID" value="ADD68993.1"/>
    <property type="molecule type" value="Genomic_DNA"/>
</dbReference>
<sequence length="318" mass="35911" precursor="true">MRRFMFLLIVLFAVSGCVKDTAAYLDASKAAMNAPTHKEAVAQYESGVTKSVHSHYYYEGLGDIHYAYGYYGEAVNDYTRALRNDGRPEYNLKRGRAYMKLSFFRDAIIDFTSVIDLAGSKMPVAYVERAKAYAAKGDYKEAMDDLDKAVSKGGESAEFLIAMGELYFKMGEYGNAKAYVQRALMKDGESSELYLLRGKIFYKSKDANQSIADLKKAIELDRSNLEAKRMLAWIYATNPISGYRNGAEALNLAKSLFNMNQDVQCIEVLAAAYAELGDFDNAVRTLEEGIRLSDDLVQQEDFRFDIKNYKKGEPLRIW</sequence>
<dbReference type="SMART" id="SM00028">
    <property type="entry name" value="TPR"/>
    <property type="match status" value="6"/>
</dbReference>
<keyword evidence="4" id="KW-0732">Signal</keyword>
<keyword evidence="6" id="KW-1185">Reference proteome</keyword>
<feature type="signal peptide" evidence="4">
    <location>
        <begin position="1"/>
        <end position="22"/>
    </location>
</feature>
<dbReference type="PROSITE" id="PS50005">
    <property type="entry name" value="TPR"/>
    <property type="match status" value="3"/>
</dbReference>
<feature type="repeat" description="TPR" evidence="3">
    <location>
        <begin position="157"/>
        <end position="190"/>
    </location>
</feature>
<dbReference type="eggNOG" id="COG0457">
    <property type="taxonomic scope" value="Bacteria"/>
</dbReference>
<dbReference type="InterPro" id="IPR011990">
    <property type="entry name" value="TPR-like_helical_dom_sf"/>
</dbReference>
<dbReference type="AlphaFoldDB" id="D4H2X0"/>
<evidence type="ECO:0000256" key="2">
    <source>
        <dbReference type="ARBA" id="ARBA00022803"/>
    </source>
</evidence>
<evidence type="ECO:0000256" key="4">
    <source>
        <dbReference type="SAM" id="SignalP"/>
    </source>
</evidence>
<gene>
    <name evidence="5" type="ordered locus">Dacet_2231</name>
</gene>
<keyword evidence="1" id="KW-0677">Repeat</keyword>
<protein>
    <submittedName>
        <fullName evidence="5">Tetratricopeptide TPR_2 repeat protein</fullName>
    </submittedName>
</protein>
<dbReference type="Gene3D" id="1.25.40.10">
    <property type="entry name" value="Tetratricopeptide repeat domain"/>
    <property type="match status" value="2"/>
</dbReference>
<dbReference type="STRING" id="522772.Dacet_2231"/>
<dbReference type="Pfam" id="PF13181">
    <property type="entry name" value="TPR_8"/>
    <property type="match status" value="1"/>
</dbReference>
<accession>D4H2X0</accession>
<evidence type="ECO:0000313" key="5">
    <source>
        <dbReference type="EMBL" id="ADD68993.1"/>
    </source>
</evidence>
<dbReference type="KEGG" id="dap:Dacet_2231"/>
<name>D4H2X0_DENA2</name>
<dbReference type="Proteomes" id="UP000002012">
    <property type="component" value="Chromosome"/>
</dbReference>
<reference evidence="5 6" key="1">
    <citation type="journal article" date="2010" name="Stand. Genomic Sci.">
        <title>Complete genome sequence of Denitrovibrio acetiphilus type strain (N2460).</title>
        <authorList>
            <person name="Kiss H."/>
            <person name="Lang E."/>
            <person name="Lapidus A."/>
            <person name="Copeland A."/>
            <person name="Nolan M."/>
            <person name="Glavina Del Rio T."/>
            <person name="Chen F."/>
            <person name="Lucas S."/>
            <person name="Tice H."/>
            <person name="Cheng J.F."/>
            <person name="Han C."/>
            <person name="Goodwin L."/>
            <person name="Pitluck S."/>
            <person name="Liolios K."/>
            <person name="Pati A."/>
            <person name="Ivanova N."/>
            <person name="Mavromatis K."/>
            <person name="Chen A."/>
            <person name="Palaniappan K."/>
            <person name="Land M."/>
            <person name="Hauser L."/>
            <person name="Chang Y.J."/>
            <person name="Jeffries C.D."/>
            <person name="Detter J.C."/>
            <person name="Brettin T."/>
            <person name="Spring S."/>
            <person name="Rohde M."/>
            <person name="Goker M."/>
            <person name="Woyke T."/>
            <person name="Bristow J."/>
            <person name="Eisen J.A."/>
            <person name="Markowitz V."/>
            <person name="Hugenholtz P."/>
            <person name="Kyrpides N.C."/>
            <person name="Klenk H.P."/>
        </authorList>
    </citation>
    <scope>NUCLEOTIDE SEQUENCE [LARGE SCALE GENOMIC DNA]</scope>
    <source>
        <strain evidence="6">DSM 12809 / NBRC 114555 / N2460</strain>
    </source>
</reference>
<feature type="chain" id="PRO_5003058191" evidence="4">
    <location>
        <begin position="23"/>
        <end position="318"/>
    </location>
</feature>
<dbReference type="InterPro" id="IPR019734">
    <property type="entry name" value="TPR_rpt"/>
</dbReference>
<dbReference type="HOGENOM" id="CLU_873526_0_0_0"/>
<dbReference type="InParanoid" id="D4H2X0"/>